<dbReference type="PANTHER" id="PTHR10963:SF55">
    <property type="entry name" value="GLYCOSIDE HYDROLASE FAMILY 16 PROTEIN"/>
    <property type="match status" value="1"/>
</dbReference>
<dbReference type="SUPFAM" id="SSF49899">
    <property type="entry name" value="Concanavalin A-like lectins/glucanases"/>
    <property type="match status" value="1"/>
</dbReference>
<dbReference type="PANTHER" id="PTHR10963">
    <property type="entry name" value="GLYCOSYL HYDROLASE-RELATED"/>
    <property type="match status" value="1"/>
</dbReference>
<feature type="domain" description="GH16" evidence="2">
    <location>
        <begin position="1"/>
        <end position="278"/>
    </location>
</feature>
<proteinExistence type="inferred from homology"/>
<dbReference type="Gene3D" id="2.60.120.200">
    <property type="match status" value="1"/>
</dbReference>
<protein>
    <recommendedName>
        <fullName evidence="2">GH16 domain-containing protein</fullName>
    </recommendedName>
</protein>
<sequence>MPRRSVKRSHTVFKDDFNSWNPSNYKQDVTAWGGGNGEFQVYTPEAANTFVRNGVLYLKPTFLIDNANFTNYQMYHGRMDLNCNKWSFNFIIAIWMLPRDWSYGGWPRSGEIDLMESRGNSYAGAGGVNHGVNEVSSTLHWGPDSGQNRYYKTHAEKYVLMNSVLTEYLSPETDTYVDNQEILRVNTPSEGFWRWGGFGGTSPWHAHNAPFDKPFQLILNVAVGGAFFPDSWHYNSPKPWHGGQHPMRDFWEKRGDWQNSWHGDDIALQVDYVEMIQQ</sequence>
<evidence type="ECO:0000259" key="2">
    <source>
        <dbReference type="PROSITE" id="PS51762"/>
    </source>
</evidence>
<comment type="similarity">
    <text evidence="1">Belongs to the glycosyl hydrolase 16 family.</text>
</comment>
<evidence type="ECO:0000313" key="3">
    <source>
        <dbReference type="EMBL" id="KAJ8299159.1"/>
    </source>
</evidence>
<evidence type="ECO:0000256" key="1">
    <source>
        <dbReference type="ARBA" id="ARBA00006865"/>
    </source>
</evidence>
<comment type="caution">
    <text evidence="3">The sequence shown here is derived from an EMBL/GenBank/DDBJ whole genome shotgun (WGS) entry which is preliminary data.</text>
</comment>
<evidence type="ECO:0000313" key="4">
    <source>
        <dbReference type="Proteomes" id="UP001217089"/>
    </source>
</evidence>
<keyword evidence="4" id="KW-1185">Reference proteome</keyword>
<organism evidence="3 4">
    <name type="scientific">Tegillarca granosa</name>
    <name type="common">Malaysian cockle</name>
    <name type="synonym">Anadara granosa</name>
    <dbReference type="NCBI Taxonomy" id="220873"/>
    <lineage>
        <taxon>Eukaryota</taxon>
        <taxon>Metazoa</taxon>
        <taxon>Spiralia</taxon>
        <taxon>Lophotrochozoa</taxon>
        <taxon>Mollusca</taxon>
        <taxon>Bivalvia</taxon>
        <taxon>Autobranchia</taxon>
        <taxon>Pteriomorphia</taxon>
        <taxon>Arcoida</taxon>
        <taxon>Arcoidea</taxon>
        <taxon>Arcidae</taxon>
        <taxon>Tegillarca</taxon>
    </lineage>
</organism>
<gene>
    <name evidence="3" type="ORF">KUTeg_023219</name>
</gene>
<dbReference type="InterPro" id="IPR050546">
    <property type="entry name" value="Glycosyl_Hydrlase_16"/>
</dbReference>
<reference evidence="3 4" key="1">
    <citation type="submission" date="2022-12" db="EMBL/GenBank/DDBJ databases">
        <title>Chromosome-level genome of Tegillarca granosa.</title>
        <authorList>
            <person name="Kim J."/>
        </authorList>
    </citation>
    <scope>NUCLEOTIDE SEQUENCE [LARGE SCALE GENOMIC DNA]</scope>
    <source>
        <strain evidence="3">Teg-2019</strain>
        <tissue evidence="3">Adductor muscle</tissue>
    </source>
</reference>
<accession>A0ABQ9E4K9</accession>
<dbReference type="Proteomes" id="UP001217089">
    <property type="component" value="Unassembled WGS sequence"/>
</dbReference>
<dbReference type="InterPro" id="IPR013320">
    <property type="entry name" value="ConA-like_dom_sf"/>
</dbReference>
<dbReference type="PROSITE" id="PS51762">
    <property type="entry name" value="GH16_2"/>
    <property type="match status" value="1"/>
</dbReference>
<dbReference type="InterPro" id="IPR000757">
    <property type="entry name" value="Beta-glucanase-like"/>
</dbReference>
<dbReference type="EMBL" id="JARBDR010000921">
    <property type="protein sequence ID" value="KAJ8299159.1"/>
    <property type="molecule type" value="Genomic_DNA"/>
</dbReference>
<name>A0ABQ9E4K9_TEGGR</name>